<dbReference type="PANTHER" id="PTHR33159:SF47">
    <property type="entry name" value="RIN4 PATHOGENIC TYPE III EFFECTOR AVIRULENCE FACTOR AVR CLEAVAGE SITE DOMAIN-CONTAINING PROTEIN"/>
    <property type="match status" value="1"/>
</dbReference>
<keyword evidence="4" id="KW-1185">Reference proteome</keyword>
<evidence type="ECO:0000259" key="2">
    <source>
        <dbReference type="Pfam" id="PF05627"/>
    </source>
</evidence>
<dbReference type="Pfam" id="PF05627">
    <property type="entry name" value="AvrRpt-cleavage"/>
    <property type="match status" value="1"/>
</dbReference>
<name>A0ABD1INK1_SALDI</name>
<dbReference type="EMBL" id="JBEAFC010000001">
    <property type="protein sequence ID" value="KAL1569463.1"/>
    <property type="molecule type" value="Genomic_DNA"/>
</dbReference>
<dbReference type="Proteomes" id="UP001567538">
    <property type="component" value="Unassembled WGS sequence"/>
</dbReference>
<evidence type="ECO:0000313" key="3">
    <source>
        <dbReference type="EMBL" id="KAL1569463.1"/>
    </source>
</evidence>
<comment type="caution">
    <text evidence="3">The sequence shown here is derived from an EMBL/GenBank/DDBJ whole genome shotgun (WGS) entry which is preliminary data.</text>
</comment>
<evidence type="ECO:0000313" key="4">
    <source>
        <dbReference type="Proteomes" id="UP001567538"/>
    </source>
</evidence>
<dbReference type="InterPro" id="IPR040387">
    <property type="entry name" value="RIN4/NOI4"/>
</dbReference>
<evidence type="ECO:0000256" key="1">
    <source>
        <dbReference type="SAM" id="MobiDB-lite"/>
    </source>
</evidence>
<dbReference type="AlphaFoldDB" id="A0ABD1INK1"/>
<gene>
    <name evidence="3" type="ORF">AAHA92_00939</name>
</gene>
<feature type="region of interest" description="Disordered" evidence="1">
    <location>
        <begin position="1"/>
        <end position="20"/>
    </location>
</feature>
<proteinExistence type="predicted"/>
<protein>
    <recommendedName>
        <fullName evidence="2">RIN4 pathogenic type III effector avirulence factor Avr cleavage site domain-containing protein</fullName>
    </recommendedName>
</protein>
<feature type="region of interest" description="Disordered" evidence="1">
    <location>
        <begin position="35"/>
        <end position="73"/>
    </location>
</feature>
<accession>A0ABD1INK1</accession>
<dbReference type="PANTHER" id="PTHR33159">
    <property type="entry name" value="RPM1-INTERACTING PROTEIN 4 (RIN4) FAMILY PROTEIN"/>
    <property type="match status" value="1"/>
</dbReference>
<feature type="domain" description="RIN4 pathogenic type III effector avirulence factor Avr cleavage site" evidence="2">
    <location>
        <begin position="9"/>
        <end position="38"/>
    </location>
</feature>
<reference evidence="3 4" key="1">
    <citation type="submission" date="2024-06" db="EMBL/GenBank/DDBJ databases">
        <title>A chromosome level genome sequence of Diviner's sage (Salvia divinorum).</title>
        <authorList>
            <person name="Ford S.A."/>
            <person name="Ro D.-K."/>
            <person name="Ness R.W."/>
            <person name="Phillips M.A."/>
        </authorList>
    </citation>
    <scope>NUCLEOTIDE SEQUENCE [LARGE SCALE GENOMIC DNA]</scope>
    <source>
        <strain evidence="3">SAF-2024a</strain>
        <tissue evidence="3">Leaf</tissue>
    </source>
</reference>
<organism evidence="3 4">
    <name type="scientific">Salvia divinorum</name>
    <name type="common">Maria pastora</name>
    <name type="synonym">Diviner's sage</name>
    <dbReference type="NCBI Taxonomy" id="28513"/>
    <lineage>
        <taxon>Eukaryota</taxon>
        <taxon>Viridiplantae</taxon>
        <taxon>Streptophyta</taxon>
        <taxon>Embryophyta</taxon>
        <taxon>Tracheophyta</taxon>
        <taxon>Spermatophyta</taxon>
        <taxon>Magnoliopsida</taxon>
        <taxon>eudicotyledons</taxon>
        <taxon>Gunneridae</taxon>
        <taxon>Pentapetalae</taxon>
        <taxon>asterids</taxon>
        <taxon>lamiids</taxon>
        <taxon>Lamiales</taxon>
        <taxon>Lamiaceae</taxon>
        <taxon>Nepetoideae</taxon>
        <taxon>Mentheae</taxon>
        <taxon>Salviinae</taxon>
        <taxon>Salvia</taxon>
        <taxon>Salvia subgen. Calosphace</taxon>
    </lineage>
</organism>
<sequence>MTDREQKKSLPKFGSWDVNNPAAAGQYSMIFDRARNEERASSQDQRDALPRLSTDKASFSRKNRAISKPSSSKKWLCCSSINYADS</sequence>
<feature type="compositionally biased region" description="Basic and acidic residues" evidence="1">
    <location>
        <begin position="35"/>
        <end position="49"/>
    </location>
</feature>
<dbReference type="InterPro" id="IPR008700">
    <property type="entry name" value="TypeIII_avirulence_cleave"/>
</dbReference>